<organism evidence="2 3">
    <name type="scientific">Halobaculum litoreum</name>
    <dbReference type="NCBI Taxonomy" id="3031998"/>
    <lineage>
        <taxon>Archaea</taxon>
        <taxon>Methanobacteriati</taxon>
        <taxon>Methanobacteriota</taxon>
        <taxon>Stenosarchaea group</taxon>
        <taxon>Halobacteria</taxon>
        <taxon>Halobacteriales</taxon>
        <taxon>Haloferacaceae</taxon>
        <taxon>Halobaculum</taxon>
    </lineage>
</organism>
<proteinExistence type="predicted"/>
<dbReference type="AlphaFoldDB" id="A0ABD5XQ40"/>
<comment type="caution">
    <text evidence="2">The sequence shown here is derived from an EMBL/GenBank/DDBJ whole genome shotgun (WGS) entry which is preliminary data.</text>
</comment>
<name>A0ABD5XQ40_9EURY</name>
<gene>
    <name evidence="2" type="ORF">ACFQRB_02295</name>
</gene>
<accession>A0ABD5XQ40</accession>
<keyword evidence="1" id="KW-1133">Transmembrane helix</keyword>
<keyword evidence="1" id="KW-0472">Membrane</keyword>
<keyword evidence="3" id="KW-1185">Reference proteome</keyword>
<keyword evidence="1" id="KW-0812">Transmembrane</keyword>
<protein>
    <submittedName>
        <fullName evidence="2">Uncharacterized protein</fullName>
    </submittedName>
</protein>
<sequence>MTVRAVAFWAAVLLPFASLVVVFAGPVSRLDFLVLLGLLSANVVALYLGHGYPAERLAEGDGAAADGVVADGADAVSGRTGEGSD</sequence>
<dbReference type="GeneID" id="81122945"/>
<dbReference type="RefSeq" id="WP_284012894.1">
    <property type="nucleotide sequence ID" value="NZ_CP126156.1"/>
</dbReference>
<dbReference type="Proteomes" id="UP001596368">
    <property type="component" value="Unassembled WGS sequence"/>
</dbReference>
<evidence type="ECO:0000313" key="3">
    <source>
        <dbReference type="Proteomes" id="UP001596368"/>
    </source>
</evidence>
<feature type="transmembrane region" description="Helical" evidence="1">
    <location>
        <begin position="6"/>
        <end position="25"/>
    </location>
</feature>
<dbReference type="EMBL" id="JBHSZG010000001">
    <property type="protein sequence ID" value="MFC7135740.1"/>
    <property type="molecule type" value="Genomic_DNA"/>
</dbReference>
<dbReference type="Pfam" id="PF26071">
    <property type="entry name" value="DUF8028"/>
    <property type="match status" value="1"/>
</dbReference>
<feature type="transmembrane region" description="Helical" evidence="1">
    <location>
        <begin position="32"/>
        <end position="50"/>
    </location>
</feature>
<dbReference type="InterPro" id="IPR058341">
    <property type="entry name" value="DUF8028"/>
</dbReference>
<evidence type="ECO:0000256" key="1">
    <source>
        <dbReference type="SAM" id="Phobius"/>
    </source>
</evidence>
<reference evidence="2 3" key="1">
    <citation type="journal article" date="2019" name="Int. J. Syst. Evol. Microbiol.">
        <title>The Global Catalogue of Microorganisms (GCM) 10K type strain sequencing project: providing services to taxonomists for standard genome sequencing and annotation.</title>
        <authorList>
            <consortium name="The Broad Institute Genomics Platform"/>
            <consortium name="The Broad Institute Genome Sequencing Center for Infectious Disease"/>
            <person name="Wu L."/>
            <person name="Ma J."/>
        </authorList>
    </citation>
    <scope>NUCLEOTIDE SEQUENCE [LARGE SCALE GENOMIC DNA]</scope>
    <source>
        <strain evidence="2 3">DT92</strain>
    </source>
</reference>
<evidence type="ECO:0000313" key="2">
    <source>
        <dbReference type="EMBL" id="MFC7135740.1"/>
    </source>
</evidence>